<accession>A0A087YGG6</accession>
<keyword evidence="3" id="KW-1185">Reference proteome</keyword>
<dbReference type="SUPFAM" id="SSF81321">
    <property type="entry name" value="Family A G protein-coupled receptor-like"/>
    <property type="match status" value="1"/>
</dbReference>
<dbReference type="AlphaFoldDB" id="A0A087YGG6"/>
<keyword evidence="1" id="KW-1133">Transmembrane helix</keyword>
<feature type="transmembrane region" description="Helical" evidence="1">
    <location>
        <begin position="6"/>
        <end position="32"/>
    </location>
</feature>
<sequence length="262" mass="29821">MDFSDSLSVIIWVNVRFCLPFTFLLIALCCLVRLDRAPVSYYMNLLLSNLVQLIILIALPRHSDYHWKHLVSVHIYACCALAALCFRMAIALERCFLISFPLPYSVTQTKGLLIVCVFVWMFSLGSGPVFLKFLHGLLFLIFALLPGPVFILSLFWTLKSINTNVSVSSEETDRTMGMLLVLLVNYFVSIFPAVIYYIYLGDFNRYYFKIADIFLTLFLLGPCLDLILFVFMCKGLTDKLLLRLCSCRKETSEGSDLSSSSV</sequence>
<organism evidence="2 3">
    <name type="scientific">Poecilia formosa</name>
    <name type="common">Amazon molly</name>
    <name type="synonym">Limia formosa</name>
    <dbReference type="NCBI Taxonomy" id="48698"/>
    <lineage>
        <taxon>Eukaryota</taxon>
        <taxon>Metazoa</taxon>
        <taxon>Chordata</taxon>
        <taxon>Craniata</taxon>
        <taxon>Vertebrata</taxon>
        <taxon>Euteleostomi</taxon>
        <taxon>Actinopterygii</taxon>
        <taxon>Neopterygii</taxon>
        <taxon>Teleostei</taxon>
        <taxon>Neoteleostei</taxon>
        <taxon>Acanthomorphata</taxon>
        <taxon>Ovalentaria</taxon>
        <taxon>Atherinomorphae</taxon>
        <taxon>Cyprinodontiformes</taxon>
        <taxon>Poeciliidae</taxon>
        <taxon>Poeciliinae</taxon>
        <taxon>Poecilia</taxon>
    </lineage>
</organism>
<feature type="transmembrane region" description="Helical" evidence="1">
    <location>
        <begin position="111"/>
        <end position="131"/>
    </location>
</feature>
<evidence type="ECO:0000313" key="3">
    <source>
        <dbReference type="Proteomes" id="UP000028760"/>
    </source>
</evidence>
<reference evidence="2" key="2">
    <citation type="submission" date="2025-08" db="UniProtKB">
        <authorList>
            <consortium name="Ensembl"/>
        </authorList>
    </citation>
    <scope>IDENTIFICATION</scope>
</reference>
<feature type="transmembrane region" description="Helical" evidence="1">
    <location>
        <begin position="39"/>
        <end position="59"/>
    </location>
</feature>
<reference evidence="3" key="1">
    <citation type="submission" date="2013-10" db="EMBL/GenBank/DDBJ databases">
        <authorList>
            <person name="Schartl M."/>
            <person name="Warren W."/>
        </authorList>
    </citation>
    <scope>NUCLEOTIDE SEQUENCE [LARGE SCALE GENOMIC DNA]</scope>
    <source>
        <strain evidence="3">female</strain>
    </source>
</reference>
<protein>
    <submittedName>
        <fullName evidence="2">Uncharacterized LOC103149024</fullName>
    </submittedName>
</protein>
<dbReference type="Ensembl" id="ENSPFOT00000017141.2">
    <property type="protein sequence ID" value="ENSPFOP00000017119.2"/>
    <property type="gene ID" value="ENSPFOG00000017060.2"/>
</dbReference>
<dbReference type="RefSeq" id="XP_007568097.1">
    <property type="nucleotide sequence ID" value="XM_007568035.2"/>
</dbReference>
<evidence type="ECO:0000256" key="1">
    <source>
        <dbReference type="SAM" id="Phobius"/>
    </source>
</evidence>
<dbReference type="EMBL" id="AYCK01012218">
    <property type="status" value="NOT_ANNOTATED_CDS"/>
    <property type="molecule type" value="Genomic_DNA"/>
</dbReference>
<dbReference type="OMA" id="QFSMMIF"/>
<evidence type="ECO:0000313" key="2">
    <source>
        <dbReference type="Ensembl" id="ENSPFOP00000017119.2"/>
    </source>
</evidence>
<keyword evidence="1" id="KW-0472">Membrane</keyword>
<proteinExistence type="predicted"/>
<keyword evidence="1" id="KW-0812">Transmembrane</keyword>
<feature type="transmembrane region" description="Helical" evidence="1">
    <location>
        <begin position="179"/>
        <end position="200"/>
    </location>
</feature>
<dbReference type="KEGG" id="pfor:103149024"/>
<dbReference type="GeneTree" id="ENSGT01110000267729"/>
<dbReference type="Proteomes" id="UP000028760">
    <property type="component" value="Unassembled WGS sequence"/>
</dbReference>
<dbReference type="GeneID" id="103149024"/>
<reference evidence="2" key="3">
    <citation type="submission" date="2025-09" db="UniProtKB">
        <authorList>
            <consortium name="Ensembl"/>
        </authorList>
    </citation>
    <scope>IDENTIFICATION</scope>
</reference>
<dbReference type="Gene3D" id="1.20.1070.10">
    <property type="entry name" value="Rhodopsin 7-helix transmembrane proteins"/>
    <property type="match status" value="1"/>
</dbReference>
<feature type="transmembrane region" description="Helical" evidence="1">
    <location>
        <begin position="71"/>
        <end position="90"/>
    </location>
</feature>
<feature type="transmembrane region" description="Helical" evidence="1">
    <location>
        <begin position="137"/>
        <end position="158"/>
    </location>
</feature>
<name>A0A087YGG6_POEFO</name>
<feature type="transmembrane region" description="Helical" evidence="1">
    <location>
        <begin position="206"/>
        <end position="233"/>
    </location>
</feature>